<reference evidence="1" key="1">
    <citation type="journal article" date="2020" name="Nature">
        <title>Giant virus diversity and host interactions through global metagenomics.</title>
        <authorList>
            <person name="Schulz F."/>
            <person name="Roux S."/>
            <person name="Paez-Espino D."/>
            <person name="Jungbluth S."/>
            <person name="Walsh D.A."/>
            <person name="Denef V.J."/>
            <person name="McMahon K.D."/>
            <person name="Konstantinidis K.T."/>
            <person name="Eloe-Fadrosh E.A."/>
            <person name="Kyrpides N.C."/>
            <person name="Woyke T."/>
        </authorList>
    </citation>
    <scope>NUCLEOTIDE SEQUENCE</scope>
    <source>
        <strain evidence="1">GVMAG-M-3300023174-182</strain>
    </source>
</reference>
<organism evidence="1">
    <name type="scientific">viral metagenome</name>
    <dbReference type="NCBI Taxonomy" id="1070528"/>
    <lineage>
        <taxon>unclassified sequences</taxon>
        <taxon>metagenomes</taxon>
        <taxon>organismal metagenomes</taxon>
    </lineage>
</organism>
<evidence type="ECO:0000313" key="1">
    <source>
        <dbReference type="EMBL" id="QHT16113.1"/>
    </source>
</evidence>
<proteinExistence type="predicted"/>
<dbReference type="AlphaFoldDB" id="A0A6C0DHT4"/>
<name>A0A6C0DHT4_9ZZZZ</name>
<protein>
    <submittedName>
        <fullName evidence="1">Uncharacterized protein</fullName>
    </submittedName>
</protein>
<dbReference type="EMBL" id="MN739616">
    <property type="protein sequence ID" value="QHT16113.1"/>
    <property type="molecule type" value="Genomic_DNA"/>
</dbReference>
<sequence>MKIIIFVYIMRFLYFLAAIGECGANGGLDFKLQILDHNLRYVYQKLRTKFDIVINCFNSYDIVYNFVRKYHFIGEIIGRNKDGHLVELWMMNPPNIYFSKYDYIFFILDDVQINNIDFYDLIRVKRAHRIEIISPKVLNSTHDFMSKYDNVLTINNCLEVYCLLMTYNDFIKYLSMNTCENKYIWGVDFLFGHYKIRVGVYNKYTVNHKIKIVHDNDDVPCNAANKYLTSNGINMPLGEYISTIPSVIDIIRT</sequence>
<accession>A0A6C0DHT4</accession>